<comment type="caution">
    <text evidence="2">The sequence shown here is derived from an EMBL/GenBank/DDBJ whole genome shotgun (WGS) entry which is preliminary data.</text>
</comment>
<sequence length="163" mass="18225">MTLQGPIHKDALTVVGIETRTTNSDESRGETARIPGLWQRFFQENIRNTIPNQVQPGSILAVYTDYESDEHGPYTLLIGCEVSSLGDLPEGLSARVLPESGYMIYTTRTGPVASVIGQAWREIWQLGPEQLGGRRRYSADFELYDERSSDPQQTTVDIYLSIT</sequence>
<dbReference type="InterPro" id="IPR010499">
    <property type="entry name" value="AraC_E-bd"/>
</dbReference>
<keyword evidence="2" id="KW-0238">DNA-binding</keyword>
<dbReference type="GO" id="GO:0003677">
    <property type="term" value="F:DNA binding"/>
    <property type="evidence" value="ECO:0007669"/>
    <property type="project" value="UniProtKB-KW"/>
</dbReference>
<keyword evidence="3" id="KW-1185">Reference proteome</keyword>
<dbReference type="EMBL" id="BIFQ01000001">
    <property type="protein sequence ID" value="GCE07109.1"/>
    <property type="molecule type" value="Genomic_DNA"/>
</dbReference>
<feature type="domain" description="AraC effector-binding" evidence="1">
    <location>
        <begin position="4"/>
        <end position="163"/>
    </location>
</feature>
<reference evidence="3" key="1">
    <citation type="submission" date="2018-12" db="EMBL/GenBank/DDBJ databases">
        <title>Tengunoibacter tsumagoiensis gen. nov., sp. nov., Dictyobacter kobayashii sp. nov., D. alpinus sp. nov., and D. joshuensis sp. nov. and description of Dictyobacteraceae fam. nov. within the order Ktedonobacterales isolated from Tengu-no-mugimeshi.</title>
        <authorList>
            <person name="Wang C.M."/>
            <person name="Zheng Y."/>
            <person name="Sakai Y."/>
            <person name="Toyoda A."/>
            <person name="Minakuchi Y."/>
            <person name="Abe K."/>
            <person name="Yokota A."/>
            <person name="Yabe S."/>
        </authorList>
    </citation>
    <scope>NUCLEOTIDE SEQUENCE [LARGE SCALE GENOMIC DNA]</scope>
    <source>
        <strain evidence="3">S-27</strain>
    </source>
</reference>
<evidence type="ECO:0000259" key="1">
    <source>
        <dbReference type="SMART" id="SM00871"/>
    </source>
</evidence>
<dbReference type="InterPro" id="IPR011256">
    <property type="entry name" value="Reg_factor_effector_dom_sf"/>
</dbReference>
<protein>
    <submittedName>
        <fullName evidence="2">DNA-binding protein</fullName>
    </submittedName>
</protein>
<dbReference type="Gene3D" id="3.20.80.10">
    <property type="entry name" value="Regulatory factor, effector binding domain"/>
    <property type="match status" value="1"/>
</dbReference>
<dbReference type="AlphaFoldDB" id="A0A401ZJT9"/>
<dbReference type="InterPro" id="IPR029441">
    <property type="entry name" value="Cass2"/>
</dbReference>
<organism evidence="2 3">
    <name type="scientific">Dictyobacter aurantiacus</name>
    <dbReference type="NCBI Taxonomy" id="1936993"/>
    <lineage>
        <taxon>Bacteria</taxon>
        <taxon>Bacillati</taxon>
        <taxon>Chloroflexota</taxon>
        <taxon>Ktedonobacteria</taxon>
        <taxon>Ktedonobacterales</taxon>
        <taxon>Dictyobacteraceae</taxon>
        <taxon>Dictyobacter</taxon>
    </lineage>
</organism>
<dbReference type="OrthoDB" id="9801008at2"/>
<proteinExistence type="predicted"/>
<dbReference type="InterPro" id="IPR053182">
    <property type="entry name" value="YobU-like_regulator"/>
</dbReference>
<name>A0A401ZJT9_9CHLR</name>
<dbReference type="RefSeq" id="WP_126598107.1">
    <property type="nucleotide sequence ID" value="NZ_BIFQ01000001.1"/>
</dbReference>
<accession>A0A401ZJT9</accession>
<dbReference type="PANTHER" id="PTHR36444:SF2">
    <property type="entry name" value="TRANSCRIPTIONAL REGULATOR PROTEIN YOBU-RELATED"/>
    <property type="match status" value="1"/>
</dbReference>
<dbReference type="Pfam" id="PF14526">
    <property type="entry name" value="Cass2"/>
    <property type="match status" value="1"/>
</dbReference>
<dbReference type="SUPFAM" id="SSF55136">
    <property type="entry name" value="Probable bacterial effector-binding domain"/>
    <property type="match status" value="1"/>
</dbReference>
<gene>
    <name evidence="2" type="ORF">KDAU_44380</name>
</gene>
<dbReference type="PANTHER" id="PTHR36444">
    <property type="entry name" value="TRANSCRIPTIONAL REGULATOR PROTEIN YOBU-RELATED"/>
    <property type="match status" value="1"/>
</dbReference>
<dbReference type="Proteomes" id="UP000287224">
    <property type="component" value="Unassembled WGS sequence"/>
</dbReference>
<dbReference type="SMART" id="SM00871">
    <property type="entry name" value="AraC_E_bind"/>
    <property type="match status" value="1"/>
</dbReference>
<evidence type="ECO:0000313" key="2">
    <source>
        <dbReference type="EMBL" id="GCE07109.1"/>
    </source>
</evidence>
<evidence type="ECO:0000313" key="3">
    <source>
        <dbReference type="Proteomes" id="UP000287224"/>
    </source>
</evidence>